<proteinExistence type="predicted"/>
<protein>
    <submittedName>
        <fullName evidence="1">Uncharacterized protein</fullName>
    </submittedName>
</protein>
<dbReference type="GeneID" id="43665451"/>
<dbReference type="EMBL" id="ML736741">
    <property type="protein sequence ID" value="KAE8408967.1"/>
    <property type="molecule type" value="Genomic_DNA"/>
</dbReference>
<organism evidence="1 2">
    <name type="scientific">Aspergillus pseudonomiae</name>
    <dbReference type="NCBI Taxonomy" id="1506151"/>
    <lineage>
        <taxon>Eukaryota</taxon>
        <taxon>Fungi</taxon>
        <taxon>Dikarya</taxon>
        <taxon>Ascomycota</taxon>
        <taxon>Pezizomycotina</taxon>
        <taxon>Eurotiomycetes</taxon>
        <taxon>Eurotiomycetidae</taxon>
        <taxon>Eurotiales</taxon>
        <taxon>Aspergillaceae</taxon>
        <taxon>Aspergillus</taxon>
        <taxon>Aspergillus subgen. Circumdati</taxon>
    </lineage>
</organism>
<sequence length="100" mass="11509">MEREDGPIHAHLTTIIRINRVHFTSMRIVSRRLHVSRSRSQMGSMVGSVSSLDSVHQYVSTRNARHRGLSVTRFQTLIIIFNASFRRSEIVGRLCAGWYL</sequence>
<name>A0A5N7DR63_9EURO</name>
<keyword evidence="2" id="KW-1185">Reference proteome</keyword>
<dbReference type="AlphaFoldDB" id="A0A5N7DR63"/>
<reference evidence="1 2" key="1">
    <citation type="submission" date="2019-04" db="EMBL/GenBank/DDBJ databases">
        <authorList>
            <consortium name="DOE Joint Genome Institute"/>
            <person name="Mondo S."/>
            <person name="Kjaerbolling I."/>
            <person name="Vesth T."/>
            <person name="Frisvad J.C."/>
            <person name="Nybo J.L."/>
            <person name="Theobald S."/>
            <person name="Kildgaard S."/>
            <person name="Isbrandt T."/>
            <person name="Kuo A."/>
            <person name="Sato A."/>
            <person name="Lyhne E.K."/>
            <person name="Kogle M.E."/>
            <person name="Wiebenga A."/>
            <person name="Kun R.S."/>
            <person name="Lubbers R.J."/>
            <person name="Makela M.R."/>
            <person name="Barry K."/>
            <person name="Chovatia M."/>
            <person name="Clum A."/>
            <person name="Daum C."/>
            <person name="Haridas S."/>
            <person name="He G."/>
            <person name="LaButti K."/>
            <person name="Lipzen A."/>
            <person name="Riley R."/>
            <person name="Salamov A."/>
            <person name="Simmons B.A."/>
            <person name="Magnuson J.K."/>
            <person name="Henrissat B."/>
            <person name="Mortensen U.H."/>
            <person name="Larsen T.O."/>
            <person name="Devries R.P."/>
            <person name="Grigoriev I.V."/>
            <person name="Machida M."/>
            <person name="Baker S.E."/>
            <person name="Andersen M.R."/>
            <person name="Cantor M.N."/>
            <person name="Hua S.X."/>
        </authorList>
    </citation>
    <scope>NUCLEOTIDE SEQUENCE [LARGE SCALE GENOMIC DNA]</scope>
    <source>
        <strain evidence="1 2">CBS 119388</strain>
    </source>
</reference>
<accession>A0A5N7DR63</accession>
<evidence type="ECO:0000313" key="2">
    <source>
        <dbReference type="Proteomes" id="UP000325579"/>
    </source>
</evidence>
<dbReference type="Proteomes" id="UP000325579">
    <property type="component" value="Unassembled WGS sequence"/>
</dbReference>
<dbReference type="RefSeq" id="XP_031946286.1">
    <property type="nucleotide sequence ID" value="XM_032080760.1"/>
</dbReference>
<evidence type="ECO:0000313" key="1">
    <source>
        <dbReference type="EMBL" id="KAE8408967.1"/>
    </source>
</evidence>
<gene>
    <name evidence="1" type="ORF">BDV37DRAFT_237735</name>
</gene>